<organism evidence="1 13">
    <name type="scientific">Phocaeicola dorei</name>
    <dbReference type="NCBI Taxonomy" id="357276"/>
    <lineage>
        <taxon>Bacteria</taxon>
        <taxon>Pseudomonadati</taxon>
        <taxon>Bacteroidota</taxon>
        <taxon>Bacteroidia</taxon>
        <taxon>Bacteroidales</taxon>
        <taxon>Bacteroidaceae</taxon>
        <taxon>Phocaeicola</taxon>
    </lineage>
</organism>
<evidence type="ECO:0000313" key="2">
    <source>
        <dbReference type="EMBL" id="KAA5384170.1"/>
    </source>
</evidence>
<evidence type="ECO:0000313" key="7">
    <source>
        <dbReference type="EMBL" id="TDB03580.1"/>
    </source>
</evidence>
<proteinExistence type="predicted"/>
<reference evidence="5" key="4">
    <citation type="submission" date="2021-06" db="EMBL/GenBank/DDBJ databases">
        <title>Collection of gut derived symbiotic bacterial strains cultured from healthy donors.</title>
        <authorList>
            <person name="Lin H."/>
            <person name="Littmann E."/>
            <person name="Pamer E.G."/>
        </authorList>
    </citation>
    <scope>NUCLEOTIDE SEQUENCE</scope>
    <source>
        <strain evidence="5">MSK.5.10</strain>
    </source>
</reference>
<reference evidence="7 9" key="2">
    <citation type="journal article" date="2019" name="Nat. Microbiol.">
        <title>Genomic variation and strain-specific functional adaptation in the human gut microbiome during early life.</title>
        <authorList>
            <person name="Vatanen T."/>
            <person name="Plichta D.R."/>
            <person name="Somani J."/>
            <person name="Munch P.C."/>
            <person name="Arthur T.D."/>
            <person name="Hall A.B."/>
            <person name="Rudolf S."/>
            <person name="Oakeley E.J."/>
            <person name="Ke X."/>
            <person name="Young R.A."/>
            <person name="Haiser H.J."/>
            <person name="Kolde R."/>
            <person name="Yassour M."/>
            <person name="Luopajarvi K."/>
            <person name="Siljander H."/>
            <person name="Virtanen S.M."/>
            <person name="Ilonen J."/>
            <person name="Uibo R."/>
            <person name="Tillmann V."/>
            <person name="Mokurov S."/>
            <person name="Dorshakova N."/>
            <person name="Porter J.A."/>
            <person name="McHardy A.C."/>
            <person name="Lahdesmaki H."/>
            <person name="Vlamakis H."/>
            <person name="Huttenhower C."/>
            <person name="Knip M."/>
            <person name="Xavier R.J."/>
        </authorList>
    </citation>
    <scope>NUCLEOTIDE SEQUENCE [LARGE SCALE GENOMIC DNA]</scope>
    <source>
        <strain evidence="7 9">RJX1052</strain>
    </source>
</reference>
<evidence type="ECO:0000313" key="14">
    <source>
        <dbReference type="Proteomes" id="UP000500949"/>
    </source>
</evidence>
<evidence type="ECO:0000313" key="3">
    <source>
        <dbReference type="EMBL" id="KAA5399098.1"/>
    </source>
</evidence>
<evidence type="ECO:0000313" key="9">
    <source>
        <dbReference type="Proteomes" id="UP000294834"/>
    </source>
</evidence>
<evidence type="ECO:0000313" key="5">
    <source>
        <dbReference type="EMBL" id="MBV3123575.1"/>
    </source>
</evidence>
<reference evidence="6 14" key="3">
    <citation type="submission" date="2019-11" db="EMBL/GenBank/DDBJ databases">
        <title>Complete genome sequence of Bacteroides dorei DSM 17855.</title>
        <authorList>
            <person name="Russell J.T."/>
        </authorList>
    </citation>
    <scope>NUCLEOTIDE SEQUENCE [LARGE SCALE GENOMIC DNA]</scope>
    <source>
        <strain evidence="6 14">DSM 17855</strain>
    </source>
</reference>
<dbReference type="Proteomes" id="UP000347681">
    <property type="component" value="Unassembled WGS sequence"/>
</dbReference>
<dbReference type="EMBL" id="VVYY01000006">
    <property type="protein sequence ID" value="KAA5399098.1"/>
    <property type="molecule type" value="Genomic_DNA"/>
</dbReference>
<reference evidence="8" key="5">
    <citation type="journal article" date="2023" name="Nat. Commun.">
        <title>Identification of a novel Human Milk Oligosaccharides utilization cluster in the infant gut commensal Bacteroides dorei.</title>
        <authorList>
            <person name="Kijner S."/>
            <person name="Ennis D."/>
            <person name="Shmorak S."/>
            <person name="Florentin A."/>
            <person name="Yassour M."/>
        </authorList>
    </citation>
    <scope>NUCLEOTIDE SEQUENCE</scope>
    <source>
        <strain evidence="8">2</strain>
    </source>
</reference>
<dbReference type="Proteomes" id="UP000481700">
    <property type="component" value="Unassembled WGS sequence"/>
</dbReference>
<evidence type="ECO:0000313" key="11">
    <source>
        <dbReference type="Proteomes" id="UP000441162"/>
    </source>
</evidence>
<dbReference type="eggNOG" id="COG2205">
    <property type="taxonomic scope" value="Bacteria"/>
</dbReference>
<dbReference type="RefSeq" id="WP_007833963.1">
    <property type="nucleotide sequence ID" value="NZ_BAABYF010000001.1"/>
</dbReference>
<dbReference type="EMBL" id="SLTX01000002">
    <property type="protein sequence ID" value="TDB03580.1"/>
    <property type="molecule type" value="Genomic_DNA"/>
</dbReference>
<dbReference type="EMBL" id="CP126056">
    <property type="protein sequence ID" value="WHX10276.1"/>
    <property type="molecule type" value="Genomic_DNA"/>
</dbReference>
<evidence type="ECO:0000313" key="6">
    <source>
        <dbReference type="EMBL" id="QJR78890.1"/>
    </source>
</evidence>
<dbReference type="Proteomes" id="UP000500949">
    <property type="component" value="Chromosome"/>
</dbReference>
<dbReference type="EMBL" id="CP046176">
    <property type="protein sequence ID" value="QJR78890.1"/>
    <property type="molecule type" value="Genomic_DNA"/>
</dbReference>
<dbReference type="KEGG" id="bdo:EL88_24665"/>
<dbReference type="EMBL" id="VVZV01000003">
    <property type="protein sequence ID" value="KAA5323484.1"/>
    <property type="molecule type" value="Genomic_DNA"/>
</dbReference>
<accession>A0A076IV80</accession>
<evidence type="ECO:0000313" key="13">
    <source>
        <dbReference type="Proteomes" id="UP000481700"/>
    </source>
</evidence>
<evidence type="ECO:0000313" key="12">
    <source>
        <dbReference type="Proteomes" id="UP000481616"/>
    </source>
</evidence>
<dbReference type="EMBL" id="VVZA01000005">
    <property type="protein sequence ID" value="KAA5405999.1"/>
    <property type="molecule type" value="Genomic_DNA"/>
</dbReference>
<reference evidence="10 11" key="1">
    <citation type="journal article" date="2019" name="Nat. Med.">
        <title>A library of human gut bacterial isolates paired with longitudinal multiomics data enables mechanistic microbiome research.</title>
        <authorList>
            <person name="Poyet M."/>
            <person name="Groussin M."/>
            <person name="Gibbons S.M."/>
            <person name="Avila-Pacheco J."/>
            <person name="Jiang X."/>
            <person name="Kearney S.M."/>
            <person name="Perrotta A.R."/>
            <person name="Berdy B."/>
            <person name="Zhao S."/>
            <person name="Lieberman T.D."/>
            <person name="Swanson P.K."/>
            <person name="Smith M."/>
            <person name="Roesemann S."/>
            <person name="Alexander J.E."/>
            <person name="Rich S.A."/>
            <person name="Livny J."/>
            <person name="Vlamakis H."/>
            <person name="Clish C."/>
            <person name="Bullock K."/>
            <person name="Deik A."/>
            <person name="Scott J."/>
            <person name="Pierce K.A."/>
            <person name="Xavier R.J."/>
            <person name="Alm E.J."/>
        </authorList>
    </citation>
    <scope>NUCLEOTIDE SEQUENCE [LARGE SCALE GENOMIC DNA]</scope>
    <source>
        <strain evidence="3 12">BIOML-A1</strain>
        <strain evidence="1 13">BIOML-A25</strain>
        <strain evidence="4 11">BIOML-A4</strain>
        <strain evidence="2 10">BIOML-A5</strain>
    </source>
</reference>
<dbReference type="KEGG" id="bdh:GV66_06290"/>
<gene>
    <name evidence="7" type="ORF">E1J06_20675</name>
    <name evidence="4" type="ORF">F2Y51_07530</name>
    <name evidence="3" type="ORF">F2Y58_08245</name>
    <name evidence="2" type="ORF">F2Y61_07735</name>
    <name evidence="1" type="ORF">F2Z07_03530</name>
    <name evidence="6" type="ORF">GKD17_22215</name>
    <name evidence="5" type="ORF">KSU80_10345</name>
    <name evidence="8" type="ORF">QNN11_01585</name>
</gene>
<dbReference type="Proteomes" id="UP000777173">
    <property type="component" value="Unassembled WGS sequence"/>
</dbReference>
<dbReference type="EMBL" id="JAHOAX010000008">
    <property type="protein sequence ID" value="MBV3123575.1"/>
    <property type="molecule type" value="Genomic_DNA"/>
</dbReference>
<sequence>MDSPLVLSMCDTLLQRSEESGDKHMQIISYCIKLDYFYYKNDEENILKQTDEVKKVCLRLDNLKYYYFAWGGRLITYY</sequence>
<evidence type="ECO:0000313" key="1">
    <source>
        <dbReference type="EMBL" id="KAA5323484.1"/>
    </source>
</evidence>
<dbReference type="Proteomes" id="UP000441162">
    <property type="component" value="Unassembled WGS sequence"/>
</dbReference>
<dbReference type="Proteomes" id="UP000481616">
    <property type="component" value="Unassembled WGS sequence"/>
</dbReference>
<name>A0A076IV80_9BACT</name>
<protein>
    <submittedName>
        <fullName evidence="1">Uncharacterized protein</fullName>
    </submittedName>
</protein>
<dbReference type="Proteomes" id="UP000294834">
    <property type="component" value="Unassembled WGS sequence"/>
</dbReference>
<evidence type="ECO:0000313" key="4">
    <source>
        <dbReference type="EMBL" id="KAA5405999.1"/>
    </source>
</evidence>
<dbReference type="EMBL" id="VVZB01000003">
    <property type="protein sequence ID" value="KAA5384170.1"/>
    <property type="molecule type" value="Genomic_DNA"/>
</dbReference>
<evidence type="ECO:0000313" key="8">
    <source>
        <dbReference type="EMBL" id="WHX10276.1"/>
    </source>
</evidence>
<dbReference type="Proteomes" id="UP001177934">
    <property type="component" value="Chromosome"/>
</dbReference>
<evidence type="ECO:0000313" key="10">
    <source>
        <dbReference type="Proteomes" id="UP000347681"/>
    </source>
</evidence>
<dbReference type="AlphaFoldDB" id="A0A076IV80"/>